<dbReference type="GeneTree" id="ENSGT01140000282569"/>
<dbReference type="Pfam" id="PF00078">
    <property type="entry name" value="RVT_1"/>
    <property type="match status" value="1"/>
</dbReference>
<evidence type="ECO:0000313" key="7">
    <source>
        <dbReference type="Proteomes" id="UP000261540"/>
    </source>
</evidence>
<evidence type="ECO:0000256" key="3">
    <source>
        <dbReference type="ARBA" id="ARBA00023268"/>
    </source>
</evidence>
<keyword evidence="7" id="KW-1185">Reference proteome</keyword>
<evidence type="ECO:0000256" key="1">
    <source>
        <dbReference type="ARBA" id="ARBA00010879"/>
    </source>
</evidence>
<reference evidence="6" key="1">
    <citation type="submission" date="2025-08" db="UniProtKB">
        <authorList>
            <consortium name="Ensembl"/>
        </authorList>
    </citation>
    <scope>IDENTIFICATION</scope>
</reference>
<evidence type="ECO:0000256" key="4">
    <source>
        <dbReference type="SAM" id="Coils"/>
    </source>
</evidence>
<evidence type="ECO:0000256" key="2">
    <source>
        <dbReference type="ARBA" id="ARBA00012180"/>
    </source>
</evidence>
<dbReference type="PANTHER" id="PTHR37984:SF5">
    <property type="entry name" value="PROTEIN NYNRIN-LIKE"/>
    <property type="match status" value="1"/>
</dbReference>
<dbReference type="Proteomes" id="UP000261540">
    <property type="component" value="Unplaced"/>
</dbReference>
<dbReference type="EC" id="3.1.26.4" evidence="2"/>
<dbReference type="CDD" id="cd01647">
    <property type="entry name" value="RT_LTR"/>
    <property type="match status" value="1"/>
</dbReference>
<dbReference type="Gene3D" id="3.10.10.10">
    <property type="entry name" value="HIV Type 1 Reverse Transcriptase, subunit A, domain 1"/>
    <property type="match status" value="1"/>
</dbReference>
<dbReference type="InterPro" id="IPR041577">
    <property type="entry name" value="RT_RNaseH_2"/>
</dbReference>
<dbReference type="Pfam" id="PF17919">
    <property type="entry name" value="RT_RNaseH_2"/>
    <property type="match status" value="1"/>
</dbReference>
<protein>
    <recommendedName>
        <fullName evidence="2">ribonuclease H</fullName>
        <ecNumber evidence="2">3.1.26.4</ecNumber>
    </recommendedName>
</protein>
<reference evidence="6" key="2">
    <citation type="submission" date="2025-09" db="UniProtKB">
        <authorList>
            <consortium name="Ensembl"/>
        </authorList>
    </citation>
    <scope>IDENTIFICATION</scope>
</reference>
<evidence type="ECO:0000313" key="6">
    <source>
        <dbReference type="Ensembl" id="ENSPKIP00000023551.1"/>
    </source>
</evidence>
<dbReference type="STRING" id="1676925.ENSPKIP00000023551"/>
<dbReference type="InterPro" id="IPR000477">
    <property type="entry name" value="RT_dom"/>
</dbReference>
<organism evidence="6 7">
    <name type="scientific">Paramormyrops kingsleyae</name>
    <dbReference type="NCBI Taxonomy" id="1676925"/>
    <lineage>
        <taxon>Eukaryota</taxon>
        <taxon>Metazoa</taxon>
        <taxon>Chordata</taxon>
        <taxon>Craniata</taxon>
        <taxon>Vertebrata</taxon>
        <taxon>Euteleostomi</taxon>
        <taxon>Actinopterygii</taxon>
        <taxon>Neopterygii</taxon>
        <taxon>Teleostei</taxon>
        <taxon>Osteoglossocephala</taxon>
        <taxon>Osteoglossomorpha</taxon>
        <taxon>Osteoglossiformes</taxon>
        <taxon>Mormyridae</taxon>
        <taxon>Paramormyrops</taxon>
    </lineage>
</organism>
<keyword evidence="3" id="KW-0511">Multifunctional enzyme</keyword>
<dbReference type="FunFam" id="3.30.70.270:FF:000026">
    <property type="entry name" value="Transposon Ty3-G Gag-Pol polyprotein"/>
    <property type="match status" value="1"/>
</dbReference>
<dbReference type="InterPro" id="IPR043128">
    <property type="entry name" value="Rev_trsase/Diguanyl_cyclase"/>
</dbReference>
<name>A0A3B3S0H0_9TELE</name>
<dbReference type="InterPro" id="IPR050951">
    <property type="entry name" value="Retrovirus_Pol_polyprotein"/>
</dbReference>
<dbReference type="PANTHER" id="PTHR37984">
    <property type="entry name" value="PROTEIN CBG26694"/>
    <property type="match status" value="1"/>
</dbReference>
<dbReference type="InterPro" id="IPR043502">
    <property type="entry name" value="DNA/RNA_pol_sf"/>
</dbReference>
<dbReference type="AlphaFoldDB" id="A0A3B3S0H0"/>
<dbReference type="PROSITE" id="PS50878">
    <property type="entry name" value="RT_POL"/>
    <property type="match status" value="1"/>
</dbReference>
<feature type="domain" description="Reverse transcriptase" evidence="5">
    <location>
        <begin position="4"/>
        <end position="180"/>
    </location>
</feature>
<dbReference type="Ensembl" id="ENSPKIT00000004238.1">
    <property type="protein sequence ID" value="ENSPKIP00000023551.1"/>
    <property type="gene ID" value="ENSPKIG00000007140.1"/>
</dbReference>
<comment type="similarity">
    <text evidence="1">Belongs to the beta type-B retroviral polymerase family. HERV class-II K(HML-2) pol subfamily.</text>
</comment>
<proteinExistence type="inferred from homology"/>
<dbReference type="CDD" id="cd09274">
    <property type="entry name" value="RNase_HI_RT_Ty3"/>
    <property type="match status" value="1"/>
</dbReference>
<dbReference type="Gene3D" id="3.30.70.270">
    <property type="match status" value="2"/>
</dbReference>
<dbReference type="SUPFAM" id="SSF56672">
    <property type="entry name" value="DNA/RNA polymerases"/>
    <property type="match status" value="1"/>
</dbReference>
<evidence type="ECO:0000259" key="5">
    <source>
        <dbReference type="PROSITE" id="PS50878"/>
    </source>
</evidence>
<feature type="coiled-coil region" evidence="4">
    <location>
        <begin position="138"/>
        <end position="165"/>
    </location>
</feature>
<dbReference type="FunFam" id="3.10.20.370:FF:000001">
    <property type="entry name" value="Retrovirus-related Pol polyprotein from transposon 17.6-like protein"/>
    <property type="match status" value="1"/>
</dbReference>
<dbReference type="GO" id="GO:0004523">
    <property type="term" value="F:RNA-DNA hybrid ribonuclease activity"/>
    <property type="evidence" value="ECO:0007669"/>
    <property type="project" value="UniProtKB-EC"/>
</dbReference>
<accession>A0A3B3S0H0</accession>
<sequence length="434" mass="48811">MEAMGVVSKVTQPTDWCAGMVVVPKTNGKIRICVDLTHLNKGVKRERHILPSVDQTLAQLSGAKVFSKLDARSGFWQIPLARESALLTTFITPYGRYCFNRLPFGISSAPEHFQRRMSQMLESQDGVLCHADDILVFGRNEEEHNARLRQVLQKLKEEGLTLNEKCEFGRDSMIFVGHKVTATGIEPDPGKVKAIMDMPEPQNVADVRRLLGMANYLMKFIPQLATITTPLKDLLGDRNEWCWGTSQVKAFQHLKLALSSPQVLAQYSPTAETRVAADASSYGIGAVLTQKQADEKWRPIIYISRSLTNTEKRYAQIEKEALAATWACERLYSYLLGLRFTLITDHKPLLPLLGSRGLDELPPRILRFRLRLLRFSYEILHVPGKSLITADTLSRAPINDTPTATERQLEKDVVPINSCAGEYPCSKDVVHRCH</sequence>
<keyword evidence="4" id="KW-0175">Coiled coil</keyword>